<dbReference type="PANTHER" id="PTHR31286:SF164">
    <property type="entry name" value="ZINC FINGER, CCHC-TYPE"/>
    <property type="match status" value="1"/>
</dbReference>
<dbReference type="PANTHER" id="PTHR31286">
    <property type="entry name" value="GLYCINE-RICH CELL WALL STRUCTURAL PROTEIN 1.8-LIKE"/>
    <property type="match status" value="1"/>
</dbReference>
<feature type="compositionally biased region" description="Basic and acidic residues" evidence="1">
    <location>
        <begin position="240"/>
        <end position="253"/>
    </location>
</feature>
<dbReference type="PaxDb" id="4113-PGSC0003DMT400035974"/>
<proteinExistence type="predicted"/>
<dbReference type="InterPro" id="IPR040256">
    <property type="entry name" value="At4g02000-like"/>
</dbReference>
<organism evidence="3 4">
    <name type="scientific">Solanum tuberosum</name>
    <name type="common">Potato</name>
    <dbReference type="NCBI Taxonomy" id="4113"/>
    <lineage>
        <taxon>Eukaryota</taxon>
        <taxon>Viridiplantae</taxon>
        <taxon>Streptophyta</taxon>
        <taxon>Embryophyta</taxon>
        <taxon>Tracheophyta</taxon>
        <taxon>Spermatophyta</taxon>
        <taxon>Magnoliopsida</taxon>
        <taxon>eudicotyledons</taxon>
        <taxon>Gunneridae</taxon>
        <taxon>Pentapetalae</taxon>
        <taxon>asterids</taxon>
        <taxon>lamiids</taxon>
        <taxon>Solanales</taxon>
        <taxon>Solanaceae</taxon>
        <taxon>Solanoideae</taxon>
        <taxon>Solaneae</taxon>
        <taxon>Solanum</taxon>
    </lineage>
</organism>
<feature type="compositionally biased region" description="Polar residues" evidence="1">
    <location>
        <begin position="308"/>
        <end position="317"/>
    </location>
</feature>
<feature type="compositionally biased region" description="Basic and acidic residues" evidence="1">
    <location>
        <begin position="294"/>
        <end position="304"/>
    </location>
</feature>
<evidence type="ECO:0000313" key="4">
    <source>
        <dbReference type="Proteomes" id="UP000011115"/>
    </source>
</evidence>
<accession>M1B329</accession>
<reference evidence="4" key="1">
    <citation type="journal article" date="2011" name="Nature">
        <title>Genome sequence and analysis of the tuber crop potato.</title>
        <authorList>
            <consortium name="The Potato Genome Sequencing Consortium"/>
        </authorList>
    </citation>
    <scope>NUCLEOTIDE SEQUENCE [LARGE SCALE GENOMIC DNA]</scope>
    <source>
        <strain evidence="4">cv. DM1-3 516 R44</strain>
    </source>
</reference>
<dbReference type="Proteomes" id="UP000011115">
    <property type="component" value="Unassembled WGS sequence"/>
</dbReference>
<dbReference type="Gramene" id="PGSC0003DMT400035974">
    <property type="protein sequence ID" value="PGSC0003DMT400035974"/>
    <property type="gene ID" value="PGSC0003DMG400013852"/>
</dbReference>
<protein>
    <submittedName>
        <fullName evidence="3">Zinc finger, CCHC-type</fullName>
    </submittedName>
</protein>
<feature type="region of interest" description="Disordered" evidence="1">
    <location>
        <begin position="401"/>
        <end position="420"/>
    </location>
</feature>
<keyword evidence="4" id="KW-1185">Reference proteome</keyword>
<dbReference type="EnsemblPlants" id="PGSC0003DMT400035974">
    <property type="protein sequence ID" value="PGSC0003DMT400035974"/>
    <property type="gene ID" value="PGSC0003DMG400013852"/>
</dbReference>
<dbReference type="STRING" id="4113.M1B329"/>
<feature type="region of interest" description="Disordered" evidence="1">
    <location>
        <begin position="217"/>
        <end position="319"/>
    </location>
</feature>
<dbReference type="OMA" id="HDITNCK"/>
<dbReference type="InterPro" id="IPR025558">
    <property type="entry name" value="DUF4283"/>
</dbReference>
<dbReference type="ExpressionAtlas" id="M1B329">
    <property type="expression patterns" value="baseline"/>
</dbReference>
<evidence type="ECO:0000313" key="3">
    <source>
        <dbReference type="EnsemblPlants" id="PGSC0003DMT400035974"/>
    </source>
</evidence>
<reference evidence="3" key="2">
    <citation type="submission" date="2015-06" db="UniProtKB">
        <authorList>
            <consortium name="EnsemblPlants"/>
        </authorList>
    </citation>
    <scope>IDENTIFICATION</scope>
    <source>
        <strain evidence="3">DM1-3 516 R44</strain>
    </source>
</reference>
<dbReference type="InParanoid" id="M1B329"/>
<sequence>MARQTTHNNMPTVIFKVDDYYGDECKLTLVEKFSYGRPRIEVIRSKFLEKIPWKGKVRIGAYDYRHVFIDFTTEADLNEVYFRRFLSIYGYVMRMFKRNPDFDPNVETSIAPIWVLLPELKYHLFNWDYLKQILAQVGNLLKENVATVIRSRSNLAKVKVEVDHLEPFPQSVWVGHEEQGGNLKGHDQILTYEGIPLFCRTCNLQGHDITNCKIKAKKGNRTKEEGSQTDEGKTGQTIQNHKETAQGHDKEINSNKASTSQTVQDMDEEGFTKVTRNKNKTKTVSSSNKIRNSNVDKGKGKMGEASKASLTEGSSINTEDKIVEEGESKQPEVENDQDQPKKIKLVQTLRENIEKVPAHSKKIKSSKSKKQQQYTTPFLKVKNMMWWKHKTKNILEGKFIDNKATKQPDAIADPNNRNGK</sequence>
<dbReference type="AlphaFoldDB" id="M1B329"/>
<evidence type="ECO:0000256" key="1">
    <source>
        <dbReference type="SAM" id="MobiDB-lite"/>
    </source>
</evidence>
<dbReference type="eggNOG" id="KOG1075">
    <property type="taxonomic scope" value="Eukaryota"/>
</dbReference>
<feature type="domain" description="DUF4283" evidence="2">
    <location>
        <begin position="23"/>
        <end position="105"/>
    </location>
</feature>
<name>M1B329_SOLTU</name>
<dbReference type="Pfam" id="PF14111">
    <property type="entry name" value="DUF4283"/>
    <property type="match status" value="1"/>
</dbReference>
<evidence type="ECO:0000259" key="2">
    <source>
        <dbReference type="Pfam" id="PF14111"/>
    </source>
</evidence>
<feature type="compositionally biased region" description="Basic and acidic residues" evidence="1">
    <location>
        <begin position="221"/>
        <end position="233"/>
    </location>
</feature>
<dbReference type="HOGENOM" id="CLU_654532_0_0_1"/>
<feature type="compositionally biased region" description="Polar residues" evidence="1">
    <location>
        <begin position="254"/>
        <end position="264"/>
    </location>
</feature>